<dbReference type="Proteomes" id="UP001515480">
    <property type="component" value="Unassembled WGS sequence"/>
</dbReference>
<name>A0AB34JNG7_PRYPA</name>
<gene>
    <name evidence="2" type="ORF">AB1Y20_018326</name>
</gene>
<dbReference type="InterPro" id="IPR035959">
    <property type="entry name" value="RutC-like_sf"/>
</dbReference>
<reference evidence="2 3" key="1">
    <citation type="journal article" date="2024" name="Science">
        <title>Giant polyketide synthase enzymes in the biosynthesis of giant marine polyether toxins.</title>
        <authorList>
            <person name="Fallon T.R."/>
            <person name="Shende V.V."/>
            <person name="Wierzbicki I.H."/>
            <person name="Pendleton A.L."/>
            <person name="Watervoot N.F."/>
            <person name="Auber R.P."/>
            <person name="Gonzalez D.J."/>
            <person name="Wisecaver J.H."/>
            <person name="Moore B.S."/>
        </authorList>
    </citation>
    <scope>NUCLEOTIDE SEQUENCE [LARGE SCALE GENOMIC DNA]</scope>
    <source>
        <strain evidence="2 3">12B1</strain>
    </source>
</reference>
<sequence>MRRGAFRLLARGVKTEARLASLGYVLPELPQPAGSYKLGVRQGNWVYLAGHLPFKEDMKAVHVGRVGLDFTAEEGEALAKLTALELVASLKGCVGDLDKVRRIVKVNGYIACTPEFTALPAVLNGCSNLLGEVFEERGVHARAAVGVVSLPLGVPIEIDLVAEVED</sequence>
<dbReference type="InterPro" id="IPR013813">
    <property type="entry name" value="Endoribo_LPSP/chorism_mut-like"/>
</dbReference>
<evidence type="ECO:0000259" key="1">
    <source>
        <dbReference type="Pfam" id="PF14588"/>
    </source>
</evidence>
<evidence type="ECO:0000313" key="3">
    <source>
        <dbReference type="Proteomes" id="UP001515480"/>
    </source>
</evidence>
<comment type="caution">
    <text evidence="2">The sequence shown here is derived from an EMBL/GenBank/DDBJ whole genome shotgun (WGS) entry which is preliminary data.</text>
</comment>
<dbReference type="PANTHER" id="PTHR43760">
    <property type="entry name" value="ENDORIBONUCLEASE-RELATED"/>
    <property type="match status" value="1"/>
</dbReference>
<dbReference type="EMBL" id="JBGBPQ010000006">
    <property type="protein sequence ID" value="KAL1523383.1"/>
    <property type="molecule type" value="Genomic_DNA"/>
</dbReference>
<evidence type="ECO:0000313" key="2">
    <source>
        <dbReference type="EMBL" id="KAL1523383.1"/>
    </source>
</evidence>
<dbReference type="Pfam" id="PF14588">
    <property type="entry name" value="YjgF_endoribonc"/>
    <property type="match status" value="1"/>
</dbReference>
<accession>A0AB34JNG7</accession>
<feature type="domain" description="Endoribonuclease L-PSP/chorismate mutase-like" evidence="1">
    <location>
        <begin position="16"/>
        <end position="163"/>
    </location>
</feature>
<dbReference type="Gene3D" id="3.30.1330.40">
    <property type="entry name" value="RutC-like"/>
    <property type="match status" value="1"/>
</dbReference>
<dbReference type="CDD" id="cd02199">
    <property type="entry name" value="YjgF_YER057c_UK114_like_1"/>
    <property type="match status" value="1"/>
</dbReference>
<organism evidence="2 3">
    <name type="scientific">Prymnesium parvum</name>
    <name type="common">Toxic golden alga</name>
    <dbReference type="NCBI Taxonomy" id="97485"/>
    <lineage>
        <taxon>Eukaryota</taxon>
        <taxon>Haptista</taxon>
        <taxon>Haptophyta</taxon>
        <taxon>Prymnesiophyceae</taxon>
        <taxon>Prymnesiales</taxon>
        <taxon>Prymnesiaceae</taxon>
        <taxon>Prymnesium</taxon>
    </lineage>
</organism>
<proteinExistence type="predicted"/>
<dbReference type="AlphaFoldDB" id="A0AB34JNG7"/>
<keyword evidence="3" id="KW-1185">Reference proteome</keyword>
<protein>
    <recommendedName>
        <fullName evidence="1">Endoribonuclease L-PSP/chorismate mutase-like domain-containing protein</fullName>
    </recommendedName>
</protein>
<dbReference type="PANTHER" id="PTHR43760:SF1">
    <property type="entry name" value="ENDORIBONUCLEASE L-PSP_CHORISMATE MUTASE-LIKE DOMAIN-CONTAINING PROTEIN"/>
    <property type="match status" value="1"/>
</dbReference>
<dbReference type="SUPFAM" id="SSF55298">
    <property type="entry name" value="YjgF-like"/>
    <property type="match status" value="1"/>
</dbReference>